<dbReference type="Proteomes" id="UP000824166">
    <property type="component" value="Unassembled WGS sequence"/>
</dbReference>
<evidence type="ECO:0000259" key="1">
    <source>
        <dbReference type="PROSITE" id="PS51186"/>
    </source>
</evidence>
<protein>
    <submittedName>
        <fullName evidence="2">GNAT family N-acetyltransferase</fullName>
    </submittedName>
</protein>
<accession>A0ABS6I899</accession>
<evidence type="ECO:0000313" key="3">
    <source>
        <dbReference type="Proteomes" id="UP000824166"/>
    </source>
</evidence>
<gene>
    <name evidence="2" type="ORF">KSW38_13595</name>
</gene>
<sequence>MAYDAAVPRLETAPASWEAVEKLFGVRGEPFRCWCRWFALPGKEFRSKAPTELKELLRARFDEDPEPGVLAFRGGQAVGWCAVEPRANYPRIERSQLLRAADLPPVDVGTLWSVSCFVVSPNHRRSGVAATLLRAAVNHAFNNGATTLEAYPVDTSLRPKAAPSDLYHGTVSLFVESGFSVVSTPIPGRAIVRVNSKAA</sequence>
<proteinExistence type="predicted"/>
<dbReference type="InterPro" id="IPR000182">
    <property type="entry name" value="GNAT_dom"/>
</dbReference>
<dbReference type="RefSeq" id="WP_216925461.1">
    <property type="nucleotide sequence ID" value="NZ_JAHOPC010000008.1"/>
</dbReference>
<keyword evidence="3" id="KW-1185">Reference proteome</keyword>
<dbReference type="EMBL" id="JAHOPC010000008">
    <property type="protein sequence ID" value="MBU8867324.1"/>
    <property type="molecule type" value="Genomic_DNA"/>
</dbReference>
<reference evidence="2 3" key="1">
    <citation type="submission" date="2021-06" db="EMBL/GenBank/DDBJ databases">
        <authorList>
            <person name="Jeong J.W."/>
        </authorList>
    </citation>
    <scope>NUCLEOTIDE SEQUENCE [LARGE SCALE GENOMIC DNA]</scope>
    <source>
        <strain evidence="2 3">MMS21-TAE1-1</strain>
    </source>
</reference>
<dbReference type="PROSITE" id="PS51186">
    <property type="entry name" value="GNAT"/>
    <property type="match status" value="1"/>
</dbReference>
<evidence type="ECO:0000313" key="2">
    <source>
        <dbReference type="EMBL" id="MBU8867324.1"/>
    </source>
</evidence>
<dbReference type="Pfam" id="PF00583">
    <property type="entry name" value="Acetyltransf_1"/>
    <property type="match status" value="1"/>
</dbReference>
<organism evidence="2 3">
    <name type="scientific">Paenarthrobacter aromaticivorans</name>
    <dbReference type="NCBI Taxonomy" id="2849150"/>
    <lineage>
        <taxon>Bacteria</taxon>
        <taxon>Bacillati</taxon>
        <taxon>Actinomycetota</taxon>
        <taxon>Actinomycetes</taxon>
        <taxon>Micrococcales</taxon>
        <taxon>Micrococcaceae</taxon>
        <taxon>Paenarthrobacter</taxon>
    </lineage>
</organism>
<comment type="caution">
    <text evidence="2">The sequence shown here is derived from an EMBL/GenBank/DDBJ whole genome shotgun (WGS) entry which is preliminary data.</text>
</comment>
<dbReference type="CDD" id="cd04301">
    <property type="entry name" value="NAT_SF"/>
    <property type="match status" value="1"/>
</dbReference>
<name>A0ABS6I899_9MICC</name>
<feature type="domain" description="N-acetyltransferase" evidence="1">
    <location>
        <begin position="24"/>
        <end position="198"/>
    </location>
</feature>